<dbReference type="Proteomes" id="UP000299211">
    <property type="component" value="Unassembled WGS sequence"/>
</dbReference>
<dbReference type="EMBL" id="BJHX01000001">
    <property type="protein sequence ID" value="GDY63137.1"/>
    <property type="molecule type" value="Genomic_DNA"/>
</dbReference>
<evidence type="ECO:0000313" key="3">
    <source>
        <dbReference type="EMBL" id="GDY76729.1"/>
    </source>
</evidence>
<protein>
    <submittedName>
        <fullName evidence="2">Uncharacterized protein</fullName>
    </submittedName>
</protein>
<reference evidence="2 5" key="2">
    <citation type="submission" date="2019-04" db="EMBL/GenBank/DDBJ databases">
        <title>Draft genome sequences of Streptomyces avermitilis NBRC 14893.</title>
        <authorList>
            <person name="Komaki H."/>
            <person name="Tamura T."/>
            <person name="Hosoyama A."/>
        </authorList>
    </citation>
    <scope>NUCLEOTIDE SEQUENCE [LARGE SCALE GENOMIC DNA]</scope>
    <source>
        <strain evidence="2 5">NBRC 14893</strain>
    </source>
</reference>
<evidence type="ECO:0000313" key="4">
    <source>
        <dbReference type="Proteomes" id="UP000299211"/>
    </source>
</evidence>
<evidence type="ECO:0000313" key="5">
    <source>
        <dbReference type="Proteomes" id="UP000302139"/>
    </source>
</evidence>
<organism evidence="2 5">
    <name type="scientific">Streptomyces avermitilis</name>
    <dbReference type="NCBI Taxonomy" id="33903"/>
    <lineage>
        <taxon>Bacteria</taxon>
        <taxon>Bacillati</taxon>
        <taxon>Actinomycetota</taxon>
        <taxon>Actinomycetes</taxon>
        <taxon>Kitasatosporales</taxon>
        <taxon>Streptomycetaceae</taxon>
        <taxon>Streptomyces</taxon>
    </lineage>
</organism>
<comment type="caution">
    <text evidence="2">The sequence shown here is derived from an EMBL/GenBank/DDBJ whole genome shotgun (WGS) entry which is preliminary data.</text>
</comment>
<reference evidence="3 4" key="1">
    <citation type="submission" date="2019-04" db="EMBL/GenBank/DDBJ databases">
        <title>Draft genome sequences of Streptomyces avermitilis ATCC 31267.</title>
        <authorList>
            <person name="Komaki H."/>
            <person name="Tamura T."/>
            <person name="Hosoyama A."/>
        </authorList>
    </citation>
    <scope>NUCLEOTIDE SEQUENCE [LARGE SCALE GENOMIC DNA]</scope>
    <source>
        <strain evidence="3 4">ATCC 31267</strain>
    </source>
</reference>
<gene>
    <name evidence="2" type="ORF">SAV14893_025300</name>
    <name evidence="3" type="ORF">SAV31267_062140</name>
</gene>
<evidence type="ECO:0000256" key="1">
    <source>
        <dbReference type="SAM" id="MobiDB-lite"/>
    </source>
</evidence>
<name>A0A4D4LXY5_STRAX</name>
<accession>A0A4D4LXY5</accession>
<proteinExistence type="predicted"/>
<sequence>MISGWAGGDSRSTCRLSGRSPGESLRESLGTGPAGDMGAAGRLSGLNDITARCDRGPPGPWGGRRGALTGLGREGNKKRAGPWGGDGPARGGFPP</sequence>
<feature type="compositionally biased region" description="Gly residues" evidence="1">
    <location>
        <begin position="82"/>
        <end position="95"/>
    </location>
</feature>
<dbReference type="AlphaFoldDB" id="A0A4D4LXY5"/>
<feature type="region of interest" description="Disordered" evidence="1">
    <location>
        <begin position="1"/>
        <end position="95"/>
    </location>
</feature>
<dbReference type="EMBL" id="BJHY01000001">
    <property type="protein sequence ID" value="GDY76729.1"/>
    <property type="molecule type" value="Genomic_DNA"/>
</dbReference>
<evidence type="ECO:0000313" key="2">
    <source>
        <dbReference type="EMBL" id="GDY63137.1"/>
    </source>
</evidence>
<dbReference type="Proteomes" id="UP000302139">
    <property type="component" value="Unassembled WGS sequence"/>
</dbReference>